<reference evidence="1" key="1">
    <citation type="submission" date="2018-05" db="EMBL/GenBank/DDBJ databases">
        <authorList>
            <person name="Lanie J.A."/>
            <person name="Ng W.-L."/>
            <person name="Kazmierczak K.M."/>
            <person name="Andrzejewski T.M."/>
            <person name="Davidsen T.M."/>
            <person name="Wayne K.J."/>
            <person name="Tettelin H."/>
            <person name="Glass J.I."/>
            <person name="Rusch D."/>
            <person name="Podicherti R."/>
            <person name="Tsui H.-C.T."/>
            <person name="Winkler M.E."/>
        </authorList>
    </citation>
    <scope>NUCLEOTIDE SEQUENCE</scope>
</reference>
<evidence type="ECO:0000313" key="1">
    <source>
        <dbReference type="EMBL" id="SVB39394.1"/>
    </source>
</evidence>
<name>A0A382DN21_9ZZZZ</name>
<dbReference type="AlphaFoldDB" id="A0A382DN21"/>
<feature type="non-terminal residue" evidence="1">
    <location>
        <position position="34"/>
    </location>
</feature>
<accession>A0A382DN21</accession>
<protein>
    <submittedName>
        <fullName evidence="1">Uncharacterized protein</fullName>
    </submittedName>
</protein>
<dbReference type="EMBL" id="UINC01040054">
    <property type="protein sequence ID" value="SVB39394.1"/>
    <property type="molecule type" value="Genomic_DNA"/>
</dbReference>
<proteinExistence type="predicted"/>
<organism evidence="1">
    <name type="scientific">marine metagenome</name>
    <dbReference type="NCBI Taxonomy" id="408172"/>
    <lineage>
        <taxon>unclassified sequences</taxon>
        <taxon>metagenomes</taxon>
        <taxon>ecological metagenomes</taxon>
    </lineage>
</organism>
<gene>
    <name evidence="1" type="ORF">METZ01_LOCUS192248</name>
</gene>
<feature type="non-terminal residue" evidence="1">
    <location>
        <position position="1"/>
    </location>
</feature>
<sequence>CWWTTLTRPTVPQLRSEKLCHSNWKAIWYGYFII</sequence>